<feature type="compositionally biased region" description="Gly residues" evidence="4">
    <location>
        <begin position="34"/>
        <end position="50"/>
    </location>
</feature>
<dbReference type="FunFam" id="3.10.20.90:FF:000029">
    <property type="entry name" value="SH3 and multiple ankyrin repeat domains protein 1"/>
    <property type="match status" value="1"/>
</dbReference>
<dbReference type="PROSITE" id="PS50297">
    <property type="entry name" value="ANK_REP_REGION"/>
    <property type="match status" value="1"/>
</dbReference>
<dbReference type="GO" id="GO:0014069">
    <property type="term" value="C:postsynaptic density"/>
    <property type="evidence" value="ECO:0007669"/>
    <property type="project" value="TreeGrafter"/>
</dbReference>
<dbReference type="Pfam" id="PF07653">
    <property type="entry name" value="SH3_2"/>
    <property type="match status" value="1"/>
</dbReference>
<dbReference type="Proteomes" id="UP001159641">
    <property type="component" value="Unassembled WGS sequence"/>
</dbReference>
<feature type="repeat" description="ANK" evidence="2">
    <location>
        <begin position="255"/>
        <end position="287"/>
    </location>
</feature>
<keyword evidence="7" id="KW-1185">Reference proteome</keyword>
<dbReference type="FunFam" id="1.25.40.20:FF:000712">
    <property type="entry name" value="SH3 and multiple ankyrin repeat domains 1"/>
    <property type="match status" value="1"/>
</dbReference>
<dbReference type="InterPro" id="IPR051569">
    <property type="entry name" value="SHANK"/>
</dbReference>
<accession>A0AB34HFG9</accession>
<dbReference type="GO" id="GO:0030160">
    <property type="term" value="F:synaptic receptor adaptor activity"/>
    <property type="evidence" value="ECO:0007669"/>
    <property type="project" value="TreeGrafter"/>
</dbReference>
<feature type="compositionally biased region" description="Gly residues" evidence="4">
    <location>
        <begin position="573"/>
        <end position="588"/>
    </location>
</feature>
<feature type="compositionally biased region" description="Low complexity" evidence="4">
    <location>
        <begin position="501"/>
        <end position="525"/>
    </location>
</feature>
<dbReference type="Pfam" id="PF12796">
    <property type="entry name" value="Ank_2"/>
    <property type="match status" value="2"/>
</dbReference>
<dbReference type="GO" id="GO:0045211">
    <property type="term" value="C:postsynaptic membrane"/>
    <property type="evidence" value="ECO:0007669"/>
    <property type="project" value="TreeGrafter"/>
</dbReference>
<dbReference type="SUPFAM" id="SSF50044">
    <property type="entry name" value="SH3-domain"/>
    <property type="match status" value="1"/>
</dbReference>
<dbReference type="Gene3D" id="2.30.30.40">
    <property type="entry name" value="SH3 Domains"/>
    <property type="match status" value="1"/>
</dbReference>
<feature type="region of interest" description="Disordered" evidence="4">
    <location>
        <begin position="1"/>
        <end position="57"/>
    </location>
</feature>
<feature type="region of interest" description="Disordered" evidence="4">
    <location>
        <begin position="501"/>
        <end position="592"/>
    </location>
</feature>
<dbReference type="EMBL" id="JAIQCJ010001396">
    <property type="protein sequence ID" value="KAJ8789771.1"/>
    <property type="molecule type" value="Genomic_DNA"/>
</dbReference>
<comment type="caution">
    <text evidence="6">The sequence shown here is derived from an EMBL/GenBank/DDBJ whole genome shotgun (WGS) entry which is preliminary data.</text>
</comment>
<dbReference type="PROSITE" id="PS50088">
    <property type="entry name" value="ANK_REPEAT"/>
    <property type="match status" value="2"/>
</dbReference>
<reference evidence="6 7" key="1">
    <citation type="submission" date="2022-11" db="EMBL/GenBank/DDBJ databases">
        <title>Whole genome sequence of Eschrichtius robustus ER-17-0199.</title>
        <authorList>
            <person name="Bruniche-Olsen A."/>
            <person name="Black A.N."/>
            <person name="Fields C.J."/>
            <person name="Walden K."/>
            <person name="Dewoody J.A."/>
        </authorList>
    </citation>
    <scope>NUCLEOTIDE SEQUENCE [LARGE SCALE GENOMIC DNA]</scope>
    <source>
        <strain evidence="6">ER-17-0199</strain>
        <tissue evidence="6">Blubber</tissue>
    </source>
</reference>
<keyword evidence="2" id="KW-0040">ANK repeat</keyword>
<evidence type="ECO:0000313" key="6">
    <source>
        <dbReference type="EMBL" id="KAJ8789771.1"/>
    </source>
</evidence>
<dbReference type="PANTHER" id="PTHR24135">
    <property type="entry name" value="SH3 AND MULTIPLE ANKYRIN REPEAT DOMAINS PROTEIN"/>
    <property type="match status" value="1"/>
</dbReference>
<dbReference type="GO" id="GO:0043197">
    <property type="term" value="C:dendritic spine"/>
    <property type="evidence" value="ECO:0007669"/>
    <property type="project" value="TreeGrafter"/>
</dbReference>
<dbReference type="InterPro" id="IPR036770">
    <property type="entry name" value="Ankyrin_rpt-contain_sf"/>
</dbReference>
<evidence type="ECO:0000256" key="1">
    <source>
        <dbReference type="ARBA" id="ARBA00022443"/>
    </source>
</evidence>
<dbReference type="PROSITE" id="PS50002">
    <property type="entry name" value="SH3"/>
    <property type="match status" value="1"/>
</dbReference>
<evidence type="ECO:0000256" key="4">
    <source>
        <dbReference type="SAM" id="MobiDB-lite"/>
    </source>
</evidence>
<protein>
    <recommendedName>
        <fullName evidence="5">SH3 domain-containing protein</fullName>
    </recommendedName>
</protein>
<evidence type="ECO:0000256" key="2">
    <source>
        <dbReference type="PROSITE-ProRule" id="PRU00023"/>
    </source>
</evidence>
<evidence type="ECO:0000313" key="7">
    <source>
        <dbReference type="Proteomes" id="UP001159641"/>
    </source>
</evidence>
<dbReference type="AlphaFoldDB" id="A0AB34HFG9"/>
<dbReference type="SUPFAM" id="SSF48403">
    <property type="entry name" value="Ankyrin repeat"/>
    <property type="match status" value="1"/>
</dbReference>
<dbReference type="Gene3D" id="3.10.20.90">
    <property type="entry name" value="Phosphatidylinositol 3-kinase Catalytic Subunit, Chain A, domain 1"/>
    <property type="match status" value="1"/>
</dbReference>
<feature type="compositionally biased region" description="Low complexity" evidence="4">
    <location>
        <begin position="21"/>
        <end position="33"/>
    </location>
</feature>
<gene>
    <name evidence="6" type="ORF">J1605_021729</name>
</gene>
<dbReference type="Gene3D" id="1.25.40.20">
    <property type="entry name" value="Ankyrin repeat-containing domain"/>
    <property type="match status" value="2"/>
</dbReference>
<evidence type="ECO:0000256" key="3">
    <source>
        <dbReference type="PROSITE-ProRule" id="PRU00192"/>
    </source>
</evidence>
<dbReference type="InterPro" id="IPR002110">
    <property type="entry name" value="Ankyrin_rpt"/>
</dbReference>
<proteinExistence type="predicted"/>
<dbReference type="InterPro" id="IPR036028">
    <property type="entry name" value="SH3-like_dom_sf"/>
</dbReference>
<dbReference type="SMART" id="SM00248">
    <property type="entry name" value="ANK"/>
    <property type="match status" value="4"/>
</dbReference>
<sequence length="718" mass="77005">MMTHSPASSEDEERHSASECPEGGSESDSSPDGPGRGPRGTRGRGSGGPGSLASVRGLQGRSMSVPDDAHFSMMVFRIGIPDLHQTVSRLAGVGKCLRFNPDATIWTAKQQVLCALSESLQDVLNYGLFQPATSGRDANFLEEERLLREYPQSFEKGVPYLEFRYKTRVYKQTNLDEKQLAKLHTKTGLKKFLEYVQLGTSDKVARLLDKGLDPNYHDSDSGETPLTLAAQTEGSVEVIRTLCLGGAHIDFRARDGMTALHKAACARHCLALTALLDLGGSPNYKDRRGLTPLFHTAMVGGDPRCCELLLYSRAQLGIADENGWQEIHQVLLTRPGGAGGGMGAPNPLQACQRGHSQHLEHLLFYGAEPGAQNASGNTALHICALYNKETCARILLYRGANKDVKNNSGQTPFQVWGCRGWLGGGMKNTEGVAVIAGNFELGELIRNHREQDVVPFQESPKYAARRRGPPGVGLTVPPALLRANSDTSMALPDWMVFAAPGTSSAGAPGPTSGPQGQSQPSAPSTKLSSGTLRSASSPRGARARSPSRGRHPEEAKRQPRGRPSSSGTPREGPAGGTGGSGGPGGSLGSRGRRRKLYSAVPGRSFMAVKSYQAQAEGEISLSKGEKIKVLSVGEGGFWEGQVKGRIGWFPSDCLEEVANRSQEAKQESRSDKAKRLFRHYTVGSYDSFDAPSLMDGIGPGRRASLYGFPERVLARVSL</sequence>
<evidence type="ECO:0000259" key="5">
    <source>
        <dbReference type="PROSITE" id="PS50002"/>
    </source>
</evidence>
<dbReference type="FunFam" id="2.30.30.40:FF:000025">
    <property type="entry name" value="SH3 and multiple ankyrin repeat domains protein 2"/>
    <property type="match status" value="1"/>
</dbReference>
<organism evidence="6 7">
    <name type="scientific">Eschrichtius robustus</name>
    <name type="common">California gray whale</name>
    <name type="synonym">Eschrichtius gibbosus</name>
    <dbReference type="NCBI Taxonomy" id="9764"/>
    <lineage>
        <taxon>Eukaryota</taxon>
        <taxon>Metazoa</taxon>
        <taxon>Chordata</taxon>
        <taxon>Craniata</taxon>
        <taxon>Vertebrata</taxon>
        <taxon>Euteleostomi</taxon>
        <taxon>Mammalia</taxon>
        <taxon>Eutheria</taxon>
        <taxon>Laurasiatheria</taxon>
        <taxon>Artiodactyla</taxon>
        <taxon>Whippomorpha</taxon>
        <taxon>Cetacea</taxon>
        <taxon>Mysticeti</taxon>
        <taxon>Eschrichtiidae</taxon>
        <taxon>Eschrichtius</taxon>
    </lineage>
</organism>
<name>A0AB34HFG9_ESCRO</name>
<dbReference type="SMART" id="SM00326">
    <property type="entry name" value="SH3"/>
    <property type="match status" value="1"/>
</dbReference>
<dbReference type="PANTHER" id="PTHR24135:SF3">
    <property type="entry name" value="SH3 AND MULTIPLE ANKYRIN REPEAT DOMAINS PROTEIN 1"/>
    <property type="match status" value="1"/>
</dbReference>
<dbReference type="GO" id="GO:0035255">
    <property type="term" value="F:ionotropic glutamate receptor binding"/>
    <property type="evidence" value="ECO:0007669"/>
    <property type="project" value="TreeGrafter"/>
</dbReference>
<feature type="repeat" description="ANK" evidence="2">
    <location>
        <begin position="375"/>
        <end position="407"/>
    </location>
</feature>
<keyword evidence="1 3" id="KW-0728">SH3 domain</keyword>
<dbReference type="InterPro" id="IPR001452">
    <property type="entry name" value="SH3_domain"/>
</dbReference>
<feature type="domain" description="SH3" evidence="5">
    <location>
        <begin position="600"/>
        <end position="659"/>
    </location>
</feature>